<organism evidence="3 4">
    <name type="scientific">Arthrobotrys conoides</name>
    <dbReference type="NCBI Taxonomy" id="74498"/>
    <lineage>
        <taxon>Eukaryota</taxon>
        <taxon>Fungi</taxon>
        <taxon>Dikarya</taxon>
        <taxon>Ascomycota</taxon>
        <taxon>Pezizomycotina</taxon>
        <taxon>Orbiliomycetes</taxon>
        <taxon>Orbiliales</taxon>
        <taxon>Orbiliaceae</taxon>
        <taxon>Arthrobotrys</taxon>
    </lineage>
</organism>
<evidence type="ECO:0000313" key="4">
    <source>
        <dbReference type="Proteomes" id="UP001307849"/>
    </source>
</evidence>
<dbReference type="AlphaFoldDB" id="A0AAN8NVJ6"/>
<feature type="coiled-coil region" evidence="1">
    <location>
        <begin position="425"/>
        <end position="473"/>
    </location>
</feature>
<evidence type="ECO:0000313" key="3">
    <source>
        <dbReference type="EMBL" id="KAK6520177.1"/>
    </source>
</evidence>
<feature type="compositionally biased region" description="Low complexity" evidence="2">
    <location>
        <begin position="230"/>
        <end position="241"/>
    </location>
</feature>
<keyword evidence="1" id="KW-0175">Coiled coil</keyword>
<dbReference type="EMBL" id="JAVHJM010000001">
    <property type="protein sequence ID" value="KAK6520177.1"/>
    <property type="molecule type" value="Genomic_DNA"/>
</dbReference>
<evidence type="ECO:0000256" key="1">
    <source>
        <dbReference type="SAM" id="Coils"/>
    </source>
</evidence>
<sequence length="589" mass="66405">MAETTTIDQRLPSLVWSPSLKRKRSDTALMLLLRTEAAKVVKKKLGLHIDPRKVHITCKPFPKRKTIYLWKVNGELNETEQSLIARTINSESEQRRFFRSWSDDERAQLTSLIKRGGILPEYYINDSSTGRVPRMRQVVRTLGTPPDSQSAAWDLVSSDTEDDEEDVEDDLSVDHQSNLDQNNQIRASTSERPAKRSRETTADNDNRTSPETLIHTATRILPESSPILKPVTVQTPPTVQVSKRCSLQPSQSPRPRTVSPETKSQQSIGSVQAIPTPPRTMSLNSNGILELVPPPTAEIHSPTTSVAPIAASPFTPITDFLALFNEHNKIERAFENEKFNELAKVAITDLENTMKAFISNATIGFLNLPRVLNENRTLKRAKEEKETQYEERLAFLKKELEAQVKLACDKESMFKGIISSLETANTMHIKKITDLEKQNATLQDEARVSRLEAEAQAKIRDDMQNRINTLESDLATSKVSEKHLRDNESIMKDCYQRLGAEHDKLKESADLEAGQLQQKIEALEKCQSESKDQLEKLAEAHKSREADLQEKILNLESGLYMAEKVIQDIMSYKTKLGAPTPTIDRSSST</sequence>
<name>A0AAN8NVJ6_9PEZI</name>
<protein>
    <submittedName>
        <fullName evidence="3">Uncharacterized protein</fullName>
    </submittedName>
</protein>
<reference evidence="3 4" key="1">
    <citation type="submission" date="2019-10" db="EMBL/GenBank/DDBJ databases">
        <authorList>
            <person name="Palmer J.M."/>
        </authorList>
    </citation>
    <scope>NUCLEOTIDE SEQUENCE [LARGE SCALE GENOMIC DNA]</scope>
    <source>
        <strain evidence="3 4">TWF506</strain>
    </source>
</reference>
<dbReference type="Proteomes" id="UP001307849">
    <property type="component" value="Unassembled WGS sequence"/>
</dbReference>
<feature type="compositionally biased region" description="Polar residues" evidence="2">
    <location>
        <begin position="175"/>
        <end position="191"/>
    </location>
</feature>
<feature type="compositionally biased region" description="Polar residues" evidence="2">
    <location>
        <begin position="243"/>
        <end position="270"/>
    </location>
</feature>
<keyword evidence="4" id="KW-1185">Reference proteome</keyword>
<accession>A0AAN8NVJ6</accession>
<feature type="coiled-coil region" evidence="1">
    <location>
        <begin position="506"/>
        <end position="551"/>
    </location>
</feature>
<comment type="caution">
    <text evidence="3">The sequence shown here is derived from an EMBL/GenBank/DDBJ whole genome shotgun (WGS) entry which is preliminary data.</text>
</comment>
<gene>
    <name evidence="3" type="ORF">TWF506_000460</name>
</gene>
<proteinExistence type="predicted"/>
<feature type="compositionally biased region" description="Acidic residues" evidence="2">
    <location>
        <begin position="159"/>
        <end position="171"/>
    </location>
</feature>
<evidence type="ECO:0000256" key="2">
    <source>
        <dbReference type="SAM" id="MobiDB-lite"/>
    </source>
</evidence>
<feature type="region of interest" description="Disordered" evidence="2">
    <location>
        <begin position="142"/>
        <end position="279"/>
    </location>
</feature>
<feature type="compositionally biased region" description="Basic and acidic residues" evidence="2">
    <location>
        <begin position="192"/>
        <end position="208"/>
    </location>
</feature>
<feature type="coiled-coil region" evidence="1">
    <location>
        <begin position="371"/>
        <end position="399"/>
    </location>
</feature>